<feature type="signal peptide" evidence="1">
    <location>
        <begin position="1"/>
        <end position="21"/>
    </location>
</feature>
<proteinExistence type="predicted"/>
<organism evidence="2 3">
    <name type="scientific">Candidatus Buchananbacteria bacterium RBG_13_36_9</name>
    <dbReference type="NCBI Taxonomy" id="1797530"/>
    <lineage>
        <taxon>Bacteria</taxon>
        <taxon>Candidatus Buchananiibacteriota</taxon>
    </lineage>
</organism>
<protein>
    <recommendedName>
        <fullName evidence="4">Outer membrane protein beta-barrel domain-containing protein</fullName>
    </recommendedName>
</protein>
<reference evidence="2 3" key="1">
    <citation type="journal article" date="2016" name="Nat. Commun.">
        <title>Thousands of microbial genomes shed light on interconnected biogeochemical processes in an aquifer system.</title>
        <authorList>
            <person name="Anantharaman K."/>
            <person name="Brown C.T."/>
            <person name="Hug L.A."/>
            <person name="Sharon I."/>
            <person name="Castelle C.J."/>
            <person name="Probst A.J."/>
            <person name="Thomas B.C."/>
            <person name="Singh A."/>
            <person name="Wilkins M.J."/>
            <person name="Karaoz U."/>
            <person name="Brodie E.L."/>
            <person name="Williams K.H."/>
            <person name="Hubbard S.S."/>
            <person name="Banfield J.F."/>
        </authorList>
    </citation>
    <scope>NUCLEOTIDE SEQUENCE [LARGE SCALE GENOMIC DNA]</scope>
</reference>
<name>A0A1G1XSA2_9BACT</name>
<evidence type="ECO:0000313" key="3">
    <source>
        <dbReference type="Proteomes" id="UP000176498"/>
    </source>
</evidence>
<dbReference type="EMBL" id="MHHZ01000003">
    <property type="protein sequence ID" value="OGY42500.1"/>
    <property type="molecule type" value="Genomic_DNA"/>
</dbReference>
<sequence>MKKLIVLLAVLICLIAVPIQAKDQPGTAAVTQFMLAADHSFWGKKDGHFSGYVYGCGLYNINDDYFGLFGYGGPKITLGKVNIYPMVVLYADAYGWSTGPSLWAEYAAGKNYFFVEGDYYIPWLASSAGQDVVLPPHQYYSTAEYSRTLKDDVGLGFMFEVFGAFNEANPGELAFGPTFVFKKLKFWAFYDTTPLVDGDDIVGLRVKLTL</sequence>
<gene>
    <name evidence="2" type="ORF">A2Y82_03985</name>
</gene>
<feature type="chain" id="PRO_5009581376" description="Outer membrane protein beta-barrel domain-containing protein" evidence="1">
    <location>
        <begin position="22"/>
        <end position="210"/>
    </location>
</feature>
<evidence type="ECO:0000256" key="1">
    <source>
        <dbReference type="SAM" id="SignalP"/>
    </source>
</evidence>
<evidence type="ECO:0008006" key="4">
    <source>
        <dbReference type="Google" id="ProtNLM"/>
    </source>
</evidence>
<keyword evidence="1" id="KW-0732">Signal</keyword>
<evidence type="ECO:0000313" key="2">
    <source>
        <dbReference type="EMBL" id="OGY42500.1"/>
    </source>
</evidence>
<accession>A0A1G1XSA2</accession>
<comment type="caution">
    <text evidence="2">The sequence shown here is derived from an EMBL/GenBank/DDBJ whole genome shotgun (WGS) entry which is preliminary data.</text>
</comment>
<dbReference type="Proteomes" id="UP000176498">
    <property type="component" value="Unassembled WGS sequence"/>
</dbReference>
<dbReference type="AlphaFoldDB" id="A0A1G1XSA2"/>